<dbReference type="Pfam" id="PF04966">
    <property type="entry name" value="OprB"/>
    <property type="match status" value="1"/>
</dbReference>
<gene>
    <name evidence="3" type="ORF">PROH_18220</name>
</gene>
<comment type="caution">
    <text evidence="3">The sequence shown here is derived from an EMBL/GenBank/DDBJ whole genome shotgun (WGS) entry which is preliminary data.</text>
</comment>
<dbReference type="InterPro" id="IPR051465">
    <property type="entry name" value="Cell_Envelope_Struct_Comp"/>
</dbReference>
<dbReference type="eggNOG" id="COG3659">
    <property type="taxonomic scope" value="Bacteria"/>
</dbReference>
<dbReference type="STRING" id="317619.GCA_000332315_02530"/>
<reference evidence="3" key="1">
    <citation type="submission" date="2012-04" db="EMBL/GenBank/DDBJ databases">
        <authorList>
            <person name="Borisov I.G."/>
            <person name="Ivanikova N.V."/>
            <person name="Pinevich A.V."/>
        </authorList>
    </citation>
    <scope>NUCLEOTIDE SEQUENCE</scope>
    <source>
        <strain evidence="3">CALU 1027</strain>
    </source>
</reference>
<dbReference type="GO" id="GO:0008643">
    <property type="term" value="P:carbohydrate transport"/>
    <property type="evidence" value="ECO:0007669"/>
    <property type="project" value="InterPro"/>
</dbReference>
<feature type="signal peptide" evidence="2">
    <location>
        <begin position="1"/>
        <end position="28"/>
    </location>
</feature>
<evidence type="ECO:0000256" key="2">
    <source>
        <dbReference type="RuleBase" id="RU363072"/>
    </source>
</evidence>
<dbReference type="EMBL" id="AJTX02000008">
    <property type="protein sequence ID" value="KKI98403.1"/>
    <property type="molecule type" value="Genomic_DNA"/>
</dbReference>
<dbReference type="InterPro" id="IPR047684">
    <property type="entry name" value="Por_som-like"/>
</dbReference>
<protein>
    <recommendedName>
        <fullName evidence="5">SLH domain-containing protein</fullName>
    </recommendedName>
</protein>
<evidence type="ECO:0000313" key="4">
    <source>
        <dbReference type="Proteomes" id="UP000034681"/>
    </source>
</evidence>
<organism evidence="3 4">
    <name type="scientific">Prochlorothrix hollandica PCC 9006 = CALU 1027</name>
    <dbReference type="NCBI Taxonomy" id="317619"/>
    <lineage>
        <taxon>Bacteria</taxon>
        <taxon>Bacillati</taxon>
        <taxon>Cyanobacteriota</taxon>
        <taxon>Cyanophyceae</taxon>
        <taxon>Prochlorotrichales</taxon>
        <taxon>Prochlorotrichaceae</taxon>
        <taxon>Prochlorothrix</taxon>
    </lineage>
</organism>
<dbReference type="Proteomes" id="UP000034681">
    <property type="component" value="Unassembled WGS sequence"/>
</dbReference>
<dbReference type="AlphaFoldDB" id="A0A0M2PUU0"/>
<comment type="similarity">
    <text evidence="1 2">Belongs to the OprB family.</text>
</comment>
<accession>A0A0M2PUU0</accession>
<keyword evidence="4" id="KW-1185">Reference proteome</keyword>
<dbReference type="NCBIfam" id="NF033921">
    <property type="entry name" value="por_somb"/>
    <property type="match status" value="1"/>
</dbReference>
<dbReference type="GO" id="GO:0015288">
    <property type="term" value="F:porin activity"/>
    <property type="evidence" value="ECO:0007669"/>
    <property type="project" value="InterPro"/>
</dbReference>
<dbReference type="InterPro" id="IPR007049">
    <property type="entry name" value="Carb-sel_porin_OprB"/>
</dbReference>
<evidence type="ECO:0000256" key="1">
    <source>
        <dbReference type="ARBA" id="ARBA00008769"/>
    </source>
</evidence>
<keyword evidence="2" id="KW-0732">Signal</keyword>
<dbReference type="RefSeq" id="WP_017712884.1">
    <property type="nucleotide sequence ID" value="NZ_KB235938.1"/>
</dbReference>
<dbReference type="OrthoDB" id="568669at2"/>
<name>A0A0M2PUU0_PROHO</name>
<proteinExistence type="inferred from homology"/>
<dbReference type="InterPro" id="IPR038673">
    <property type="entry name" value="OprB_sf"/>
</dbReference>
<dbReference type="Gene3D" id="2.40.160.180">
    <property type="entry name" value="Carbohydrate-selective porin OprB"/>
    <property type="match status" value="1"/>
</dbReference>
<dbReference type="GO" id="GO:0016020">
    <property type="term" value="C:membrane"/>
    <property type="evidence" value="ECO:0007669"/>
    <property type="project" value="InterPro"/>
</dbReference>
<dbReference type="PANTHER" id="PTHR43308:SF1">
    <property type="entry name" value="OUTER MEMBRANE PROTEIN ALPHA"/>
    <property type="match status" value="1"/>
</dbReference>
<evidence type="ECO:0000313" key="3">
    <source>
        <dbReference type="EMBL" id="KKI98403.1"/>
    </source>
</evidence>
<evidence type="ECO:0008006" key="5">
    <source>
        <dbReference type="Google" id="ProtNLM"/>
    </source>
</evidence>
<sequence>MANSPKWAYPLTALVLGIQVVQPAAALAQDPEAKFQVLASSAVVSVPPAAADPESPSVLLTVAPDALDPAIDDLPGQPSALPIAVTPRVPSLTSLGSLDSLSADVVPTVAADATATALGVGLGAEAAIAVPSAWAESSVTVPLIAEGLDPKLSSSPIAAPTDEASLPALGLALDPDGETPYTPIDQLHNIEAQHWAAQAVKQLGDRYECYTTSDPFATKAVLTRYEFASYLEPCLDAINDRIASETEGHASREDLAVMQRLQDEFAAELATLTGRIDGVEDRIQTLEANRFSEHTKLFGVASFLLSSAQGNNGQNYGPRYQSTVILDFDTRFTGSDLLRTEIRASNMNFIRAAEVTGTGMSLLNVVPESDSTFLHITGGGDPPTDQPDFELSTVFYQIRFAQKGLLRFGTHGITSDSLIPDMSIIPSASLYGVRSPIYRNSVGAGAVVFYQFNDLVSWGASYLAKNPDFTQYRGIFEGRYGALTQVTLTPSPKLGIGLTYGRHYSDGRPIWAGTGSGNAGQPYGFIAPASDREEGDLNPNFNHVPASVNDLGLQVRYQATKQLTLGGWFGYSFLNAEGTSLPGGDGAQKGDDAQVMYWAAGLKVQDLGRRGNQLGFLVGMPPKVLSNDTPGREDTGTSYHVELTYRHRINNRVYLQPGVYMVTNPDHNPSNETLWMTTLNTLFIF</sequence>
<feature type="chain" id="PRO_5007228586" description="SLH domain-containing protein" evidence="2">
    <location>
        <begin position="29"/>
        <end position="685"/>
    </location>
</feature>
<dbReference type="PANTHER" id="PTHR43308">
    <property type="entry name" value="OUTER MEMBRANE PROTEIN ALPHA-RELATED"/>
    <property type="match status" value="1"/>
</dbReference>